<name>A0A6S7KI43_PARCT</name>
<reference evidence="2" key="1">
    <citation type="submission" date="2020-04" db="EMBL/GenBank/DDBJ databases">
        <authorList>
            <person name="Alioto T."/>
            <person name="Alioto T."/>
            <person name="Gomez Garrido J."/>
        </authorList>
    </citation>
    <scope>NUCLEOTIDE SEQUENCE</scope>
    <source>
        <strain evidence="2">A484AB</strain>
    </source>
</reference>
<dbReference type="InterPro" id="IPR000477">
    <property type="entry name" value="RT_dom"/>
</dbReference>
<dbReference type="EMBL" id="CACRXK020040051">
    <property type="protein sequence ID" value="CAB4045526.1"/>
    <property type="molecule type" value="Genomic_DNA"/>
</dbReference>
<comment type="caution">
    <text evidence="2">The sequence shown here is derived from an EMBL/GenBank/DDBJ whole genome shotgun (WGS) entry which is preliminary data.</text>
</comment>
<feature type="non-terminal residue" evidence="2">
    <location>
        <position position="172"/>
    </location>
</feature>
<dbReference type="InterPro" id="IPR043502">
    <property type="entry name" value="DNA/RNA_pol_sf"/>
</dbReference>
<evidence type="ECO:0000313" key="2">
    <source>
        <dbReference type="EMBL" id="CAB4045526.1"/>
    </source>
</evidence>
<dbReference type="SUPFAM" id="SSF56672">
    <property type="entry name" value="DNA/RNA polymerases"/>
    <property type="match status" value="1"/>
</dbReference>
<accession>A0A6S7KI43</accession>
<dbReference type="Proteomes" id="UP001152795">
    <property type="component" value="Unassembled WGS sequence"/>
</dbReference>
<proteinExistence type="predicted"/>
<dbReference type="OrthoDB" id="5985125at2759"/>
<evidence type="ECO:0000313" key="3">
    <source>
        <dbReference type="Proteomes" id="UP001152795"/>
    </source>
</evidence>
<gene>
    <name evidence="2" type="ORF">PACLA_8A076967</name>
</gene>
<feature type="domain" description="Reverse transcriptase" evidence="1">
    <location>
        <begin position="59"/>
        <end position="167"/>
    </location>
</feature>
<sequence>MELLRIRKDCSSSGYDNIPMRLIQPVIEDIVSSLTHIINSCIKNNIFPQTWKVSRISPIPKTDNPSENDDYRPVAILPILSKVYESLVLRQMQEFIDRFCLYMDTQSGFRKGHSTATTLLKFKDDITKAMKKGEITLAIFADFSKAFDTVDFEILISKLYKLNFSKSFLHWL</sequence>
<dbReference type="PANTHER" id="PTHR19446">
    <property type="entry name" value="REVERSE TRANSCRIPTASES"/>
    <property type="match status" value="1"/>
</dbReference>
<organism evidence="2 3">
    <name type="scientific">Paramuricea clavata</name>
    <name type="common">Red gorgonian</name>
    <name type="synonym">Violescent sea-whip</name>
    <dbReference type="NCBI Taxonomy" id="317549"/>
    <lineage>
        <taxon>Eukaryota</taxon>
        <taxon>Metazoa</taxon>
        <taxon>Cnidaria</taxon>
        <taxon>Anthozoa</taxon>
        <taxon>Octocorallia</taxon>
        <taxon>Malacalcyonacea</taxon>
        <taxon>Plexauridae</taxon>
        <taxon>Paramuricea</taxon>
    </lineage>
</organism>
<dbReference type="Pfam" id="PF00078">
    <property type="entry name" value="RVT_1"/>
    <property type="match status" value="1"/>
</dbReference>
<keyword evidence="3" id="KW-1185">Reference proteome</keyword>
<dbReference type="AlphaFoldDB" id="A0A6S7KI43"/>
<protein>
    <recommendedName>
        <fullName evidence="1">Reverse transcriptase domain-containing protein</fullName>
    </recommendedName>
</protein>
<evidence type="ECO:0000259" key="1">
    <source>
        <dbReference type="Pfam" id="PF00078"/>
    </source>
</evidence>